<name>A0ABD0SXS8_LOXSC</name>
<keyword evidence="4" id="KW-1185">Reference proteome</keyword>
<protein>
    <recommendedName>
        <fullName evidence="6">PI-PLC X domain-containing protein 1</fullName>
    </recommendedName>
</protein>
<dbReference type="InterPro" id="IPR017946">
    <property type="entry name" value="PLC-like_Pdiesterase_TIM-brl"/>
</dbReference>
<dbReference type="SUPFAM" id="SSF51695">
    <property type="entry name" value="PLC-like phosphodiesterases"/>
    <property type="match status" value="1"/>
</dbReference>
<dbReference type="PANTHER" id="PTHR13593">
    <property type="match status" value="1"/>
</dbReference>
<evidence type="ECO:0000313" key="5">
    <source>
        <dbReference type="Proteomes" id="UP001549921"/>
    </source>
</evidence>
<dbReference type="EMBL" id="JBEDNZ010000013">
    <property type="protein sequence ID" value="KAL0830566.1"/>
    <property type="molecule type" value="Genomic_DNA"/>
</dbReference>
<evidence type="ECO:0000313" key="3">
    <source>
        <dbReference type="EMBL" id="KAL0880153.1"/>
    </source>
</evidence>
<accession>A0ABD0SXS8</accession>
<reference evidence="4 5" key="1">
    <citation type="submission" date="2024-06" db="EMBL/GenBank/DDBJ databases">
        <title>A chromosome-level genome assembly of beet webworm, Loxostege sticticalis.</title>
        <authorList>
            <person name="Zhang Y."/>
        </authorList>
    </citation>
    <scope>NUCLEOTIDE SEQUENCE [LARGE SCALE GENOMIC DNA]</scope>
    <source>
        <strain evidence="3">AQ026</strain>
        <strain evidence="2">AQ028</strain>
        <tissue evidence="2">Male pupae</tissue>
        <tissue evidence="3">Whole body</tissue>
    </source>
</reference>
<evidence type="ECO:0000256" key="1">
    <source>
        <dbReference type="SAM" id="SignalP"/>
    </source>
</evidence>
<dbReference type="Proteomes" id="UP001549920">
    <property type="component" value="Unassembled WGS sequence"/>
</dbReference>
<evidence type="ECO:0000313" key="2">
    <source>
        <dbReference type="EMBL" id="KAL0830566.1"/>
    </source>
</evidence>
<dbReference type="PANTHER" id="PTHR13593:SF103">
    <property type="entry name" value="RE10370P"/>
    <property type="match status" value="1"/>
</dbReference>
<evidence type="ECO:0000313" key="4">
    <source>
        <dbReference type="Proteomes" id="UP001549920"/>
    </source>
</evidence>
<feature type="chain" id="PRO_5044722819" description="PI-PLC X domain-containing protein 1" evidence="1">
    <location>
        <begin position="18"/>
        <end position="445"/>
    </location>
</feature>
<comment type="caution">
    <text evidence="2">The sequence shown here is derived from an EMBL/GenBank/DDBJ whole genome shotgun (WGS) entry which is preliminary data.</text>
</comment>
<dbReference type="AlphaFoldDB" id="A0ABD0SXS8"/>
<dbReference type="InterPro" id="IPR051057">
    <property type="entry name" value="PI-PLC_domain"/>
</dbReference>
<organism evidence="2 5">
    <name type="scientific">Loxostege sticticalis</name>
    <name type="common">Beet webworm moth</name>
    <dbReference type="NCBI Taxonomy" id="481309"/>
    <lineage>
        <taxon>Eukaryota</taxon>
        <taxon>Metazoa</taxon>
        <taxon>Ecdysozoa</taxon>
        <taxon>Arthropoda</taxon>
        <taxon>Hexapoda</taxon>
        <taxon>Insecta</taxon>
        <taxon>Pterygota</taxon>
        <taxon>Neoptera</taxon>
        <taxon>Endopterygota</taxon>
        <taxon>Lepidoptera</taxon>
        <taxon>Glossata</taxon>
        <taxon>Ditrysia</taxon>
        <taxon>Pyraloidea</taxon>
        <taxon>Crambidae</taxon>
        <taxon>Pyraustinae</taxon>
        <taxon>Loxostege</taxon>
    </lineage>
</organism>
<dbReference type="Proteomes" id="UP001549921">
    <property type="component" value="Unassembled WGS sequence"/>
</dbReference>
<evidence type="ECO:0008006" key="6">
    <source>
        <dbReference type="Google" id="ProtNLM"/>
    </source>
</evidence>
<sequence length="445" mass="49798">MAVSWYAVALLAATVLGASIAPEKQALENSTCGRVWLTVHSPEIRQGAGRRLLDALELNWDFNGCSNIPRQIGLFESRPSSWANALEIHPVNSDEGFVITGISLGEPTLPGDWLTGPGQKGPQCLWPWIGAGDSEIQAHNCLKIQPTWMEDNADKINRLRIGELALAGTHNAGAWRFNTEMSSVARDNFVLCQDRSIWAQLVHGIRYLDFRIAYYEFYDNEDDRYWLNHNLIRVRPLLPLLREIRTFLDSTKEVIFLDAHHFPVGFYQQDGAPIRGVHAGLLDLVRRELGPHMADARAFATGPGTRGPTLQSLIDADKRLVFSYVDNSIVAANNWLWPILPHLWANTNSPVELFQFLDHAITLSPQPHARSPMHSAMAQTTPTVLDILFLRGSLRQNADAVNRNVTARLVSRWRQHANIIASDFFLANDVVDVSIALSVERAGRL</sequence>
<dbReference type="Gene3D" id="3.20.20.190">
    <property type="entry name" value="Phosphatidylinositol (PI) phosphodiesterase"/>
    <property type="match status" value="1"/>
</dbReference>
<keyword evidence="1" id="KW-0732">Signal</keyword>
<gene>
    <name evidence="3" type="ORF">ABMA27_002624</name>
    <name evidence="2" type="ORF">ABMA28_002719</name>
</gene>
<feature type="signal peptide" evidence="1">
    <location>
        <begin position="1"/>
        <end position="17"/>
    </location>
</feature>
<proteinExistence type="predicted"/>
<dbReference type="EMBL" id="JBEUOH010000013">
    <property type="protein sequence ID" value="KAL0880153.1"/>
    <property type="molecule type" value="Genomic_DNA"/>
</dbReference>